<feature type="region of interest" description="Disordered" evidence="1">
    <location>
        <begin position="1"/>
        <end position="20"/>
    </location>
</feature>
<gene>
    <name evidence="2" type="ORF">EHF33_20680</name>
</gene>
<dbReference type="KEGG" id="dph:EHF33_20680"/>
<proteinExistence type="predicted"/>
<evidence type="ECO:0000256" key="1">
    <source>
        <dbReference type="SAM" id="MobiDB-lite"/>
    </source>
</evidence>
<dbReference type="RefSeq" id="WP_124875827.1">
    <property type="nucleotide sequence ID" value="NZ_CP034188.1"/>
</dbReference>
<keyword evidence="2" id="KW-0614">Plasmid</keyword>
<reference evidence="2 3" key="1">
    <citation type="submission" date="2018-11" db="EMBL/GenBank/DDBJ databases">
        <title>Deinococcus shelandsis sp. nov., isolated from South Shetland Islands soil of Antarctica.</title>
        <authorList>
            <person name="Tian J."/>
        </authorList>
    </citation>
    <scope>NUCLEOTIDE SEQUENCE [LARGE SCALE GENOMIC DNA]</scope>
    <source>
        <strain evidence="2 3">S14-83T</strain>
        <plasmid evidence="2 3">unnamed4</plasmid>
    </source>
</reference>
<dbReference type="EMBL" id="CP034188">
    <property type="protein sequence ID" value="AZI45328.1"/>
    <property type="molecule type" value="Genomic_DNA"/>
</dbReference>
<name>A0A3G8YJ84_9DEIO</name>
<protein>
    <submittedName>
        <fullName evidence="2">Uncharacterized protein</fullName>
    </submittedName>
</protein>
<evidence type="ECO:0000313" key="3">
    <source>
        <dbReference type="Proteomes" id="UP000276417"/>
    </source>
</evidence>
<organism evidence="2 3">
    <name type="scientific">Deinococcus psychrotolerans</name>
    <dbReference type="NCBI Taxonomy" id="2489213"/>
    <lineage>
        <taxon>Bacteria</taxon>
        <taxon>Thermotogati</taxon>
        <taxon>Deinococcota</taxon>
        <taxon>Deinococci</taxon>
        <taxon>Deinococcales</taxon>
        <taxon>Deinococcaceae</taxon>
        <taxon>Deinococcus</taxon>
    </lineage>
</organism>
<sequence>MPPDITPDDVATYAPASPGVSADHCELAQDWAAWMVKRSKVDPATLDSRELREVKRAECAYALHVAAAGLGAGGRTSAGAGALKSVEVVGEIKIERAIMTTEQSAASAGAAADTWLQRARAHLRAAGVSVWQSVVGASR</sequence>
<accession>A0A3G8YJ84</accession>
<evidence type="ECO:0000313" key="2">
    <source>
        <dbReference type="EMBL" id="AZI45328.1"/>
    </source>
</evidence>
<dbReference type="AlphaFoldDB" id="A0A3G8YJ84"/>
<dbReference type="Proteomes" id="UP000276417">
    <property type="component" value="Plasmid unnamed4"/>
</dbReference>
<geneLocation type="plasmid" evidence="2 3">
    <name>unnamed4</name>
</geneLocation>
<keyword evidence="3" id="KW-1185">Reference proteome</keyword>
<dbReference type="OrthoDB" id="9840084at2"/>